<dbReference type="STRING" id="6526.A0A2C9L191"/>
<evidence type="ECO:0000256" key="1">
    <source>
        <dbReference type="ARBA" id="ARBA00022664"/>
    </source>
</evidence>
<evidence type="ECO:0000313" key="5">
    <source>
        <dbReference type="EnsemblMetazoa" id="BGLB025849-PA"/>
    </source>
</evidence>
<dbReference type="KEGG" id="bgt:106057240"/>
<dbReference type="PANTHER" id="PTHR13161">
    <property type="entry name" value="SPLICING FACTOR SUPPRESSOR OF WHITE APRICOT"/>
    <property type="match status" value="1"/>
</dbReference>
<feature type="compositionally biased region" description="Low complexity" evidence="3">
    <location>
        <begin position="629"/>
        <end position="657"/>
    </location>
</feature>
<dbReference type="AlphaFoldDB" id="A0A2C9L191"/>
<dbReference type="VEuPathDB" id="VectorBase:BGLB025849"/>
<evidence type="ECO:0000313" key="6">
    <source>
        <dbReference type="Proteomes" id="UP000076420"/>
    </source>
</evidence>
<sequence>MWHEARRQEKKIRGIMVDYKRRADRRREFYEKIKQDPAQFLRMYGRPAKIHLDPAVSLAAEGPQSMMPWQGDTENMIDRFDVRANLDLIPEYNVLKNHRPEVEDDDEERQANYERYRTLVENEAAGLSEEQCLHQIYLDEHFGTLSKGSEEEKKKNADKKAAIGFVYEDSTPADKGDGNIESENEESEEDLETADLDVTIDVDSLTPDQRKEVNLCATQYGMKDDDFSRLLRKDKEELEALREAKQLEEAKAQFSGRKSRRERRAINERRQNPQRFSRPSYAARESPKYEPYKRPGSSSRSRSRSRSSEPAPVTFITSFGADSDDEAVVQGPSLPASNKSSSQKGKPSPQSSKCETPWLRRRSSSRNKSRSRSARSSSRSSSRSRSGRRRRRSSSKSSVSSSKSRTRSRSRSCSPVKSGSSKTSLARRSNGRNNSNLSRRVHRSHSHSMSRSRSRSRSRTSHSKSSRRSSSPTKKVAIKRYRRDSLSSSSELSGLESDEDSKMTSSSSSVTAAKLKAPLSRDVDIKADLKSGKISSKPLHIQSSTNVRETPQERLKRRMQAQISRQFKADKKAEITKITKQEQERLDREEEIRNLAFEMRRREREKRHREKEEEERERRARRHSRHQSSRSSSGSSSRKNSKSSSRSPIKSRSPVKSKSPERKRDDKDDRRRMGKYEERRRSGVSSPVSSSSEDRKRLEDRKWDGRREHSRWDGDGDRSGRSRGSSIRSSGRWNGDSGSCDNWGSDGHGWERKVQSWGDNSFQSRPPMSSRARPPLLKRPTSPLMSRPRPPNDPRLMEEPMDFS</sequence>
<feature type="compositionally biased region" description="Basic residues" evidence="3">
    <location>
        <begin position="385"/>
        <end position="394"/>
    </location>
</feature>
<feature type="compositionally biased region" description="Basic and acidic residues" evidence="3">
    <location>
        <begin position="692"/>
        <end position="720"/>
    </location>
</feature>
<feature type="compositionally biased region" description="Basic and acidic residues" evidence="3">
    <location>
        <begin position="658"/>
        <end position="681"/>
    </location>
</feature>
<evidence type="ECO:0000256" key="3">
    <source>
        <dbReference type="SAM" id="MobiDB-lite"/>
    </source>
</evidence>
<dbReference type="Proteomes" id="UP000076420">
    <property type="component" value="Unassembled WGS sequence"/>
</dbReference>
<feature type="domain" description="Suppressor of white apricot N-terminal" evidence="4">
    <location>
        <begin position="39"/>
        <end position="171"/>
    </location>
</feature>
<dbReference type="GO" id="GO:0008380">
    <property type="term" value="P:RNA splicing"/>
    <property type="evidence" value="ECO:0007669"/>
    <property type="project" value="UniProtKB-KW"/>
</dbReference>
<feature type="compositionally biased region" description="Acidic residues" evidence="3">
    <location>
        <begin position="180"/>
        <end position="200"/>
    </location>
</feature>
<feature type="compositionally biased region" description="Basic and acidic residues" evidence="3">
    <location>
        <begin position="519"/>
        <end position="531"/>
    </location>
</feature>
<dbReference type="SMART" id="SM01141">
    <property type="entry name" value="DRY_EERY"/>
    <property type="match status" value="1"/>
</dbReference>
<feature type="compositionally biased region" description="Low complexity" evidence="3">
    <location>
        <begin position="486"/>
        <end position="495"/>
    </location>
</feature>
<dbReference type="EnsemblMetazoa" id="BGLB025849-RA">
    <property type="protein sequence ID" value="BGLB025849-PA"/>
    <property type="gene ID" value="BGLB025849"/>
</dbReference>
<feature type="region of interest" description="Disordered" evidence="3">
    <location>
        <begin position="249"/>
        <end position="804"/>
    </location>
</feature>
<feature type="region of interest" description="Disordered" evidence="3">
    <location>
        <begin position="167"/>
        <end position="212"/>
    </location>
</feature>
<keyword evidence="1" id="KW-0507">mRNA processing</keyword>
<feature type="compositionally biased region" description="Basic residues" evidence="3">
    <location>
        <begin position="439"/>
        <end position="467"/>
    </location>
</feature>
<name>A0A2C9L191_BIOGL</name>
<dbReference type="VEuPathDB" id="VectorBase:BGLAX_027825"/>
<feature type="compositionally biased region" description="Low complexity" evidence="3">
    <location>
        <begin position="764"/>
        <end position="775"/>
    </location>
</feature>
<evidence type="ECO:0000256" key="2">
    <source>
        <dbReference type="ARBA" id="ARBA00023187"/>
    </source>
</evidence>
<feature type="compositionally biased region" description="Low complexity" evidence="3">
    <location>
        <begin position="424"/>
        <end position="438"/>
    </location>
</feature>
<gene>
    <name evidence="5" type="primary">106057240</name>
</gene>
<dbReference type="PANTHER" id="PTHR13161:SF4">
    <property type="entry name" value="CLK4-ASSOCIATING SERINE_ARGININE RICH PROTEIN"/>
    <property type="match status" value="1"/>
</dbReference>
<feature type="compositionally biased region" description="Low complexity" evidence="3">
    <location>
        <begin position="503"/>
        <end position="514"/>
    </location>
</feature>
<protein>
    <recommendedName>
        <fullName evidence="4">Suppressor of white apricot N-terminal domain-containing protein</fullName>
    </recommendedName>
</protein>
<accession>A0A2C9L191</accession>
<dbReference type="GO" id="GO:0006397">
    <property type="term" value="P:mRNA processing"/>
    <property type="evidence" value="ECO:0007669"/>
    <property type="project" value="UniProtKB-KW"/>
</dbReference>
<feature type="compositionally biased region" description="Basic residues" evidence="3">
    <location>
        <begin position="619"/>
        <end position="628"/>
    </location>
</feature>
<dbReference type="Pfam" id="PF09750">
    <property type="entry name" value="DRY_EERY"/>
    <property type="match status" value="1"/>
</dbReference>
<feature type="compositionally biased region" description="Basic and acidic residues" evidence="3">
    <location>
        <begin position="567"/>
        <end position="602"/>
    </location>
</feature>
<organism evidence="5 6">
    <name type="scientific">Biomphalaria glabrata</name>
    <name type="common">Bloodfluke planorb</name>
    <name type="synonym">Freshwater snail</name>
    <dbReference type="NCBI Taxonomy" id="6526"/>
    <lineage>
        <taxon>Eukaryota</taxon>
        <taxon>Metazoa</taxon>
        <taxon>Spiralia</taxon>
        <taxon>Lophotrochozoa</taxon>
        <taxon>Mollusca</taxon>
        <taxon>Gastropoda</taxon>
        <taxon>Heterobranchia</taxon>
        <taxon>Euthyneura</taxon>
        <taxon>Panpulmonata</taxon>
        <taxon>Hygrophila</taxon>
        <taxon>Lymnaeoidea</taxon>
        <taxon>Planorbidae</taxon>
        <taxon>Biomphalaria</taxon>
    </lineage>
</organism>
<dbReference type="InterPro" id="IPR040397">
    <property type="entry name" value="SWAP"/>
</dbReference>
<dbReference type="InterPro" id="IPR019147">
    <property type="entry name" value="SWAP_N_domain"/>
</dbReference>
<proteinExistence type="predicted"/>
<feature type="compositionally biased region" description="Basic residues" evidence="3">
    <location>
        <begin position="359"/>
        <end position="373"/>
    </location>
</feature>
<feature type="compositionally biased region" description="Low complexity" evidence="3">
    <location>
        <begin position="337"/>
        <end position="353"/>
    </location>
</feature>
<dbReference type="OrthoDB" id="10070965at2759"/>
<keyword evidence="2" id="KW-0508">mRNA splicing</keyword>
<feature type="compositionally biased region" description="Low complexity" evidence="3">
    <location>
        <begin position="374"/>
        <end position="384"/>
    </location>
</feature>
<feature type="compositionally biased region" description="Low complexity" evidence="3">
    <location>
        <begin position="722"/>
        <end position="732"/>
    </location>
</feature>
<evidence type="ECO:0000259" key="4">
    <source>
        <dbReference type="SMART" id="SM01141"/>
    </source>
</evidence>
<reference evidence="5" key="1">
    <citation type="submission" date="2020-05" db="UniProtKB">
        <authorList>
            <consortium name="EnsemblMetazoa"/>
        </authorList>
    </citation>
    <scope>IDENTIFICATION</scope>
    <source>
        <strain evidence="5">BB02</strain>
    </source>
</reference>